<dbReference type="Gene3D" id="3.40.630.30">
    <property type="match status" value="1"/>
</dbReference>
<gene>
    <name evidence="4" type="ORF">GCM10023340_36810</name>
</gene>
<dbReference type="SUPFAM" id="SSF55729">
    <property type="entry name" value="Acyl-CoA N-acyltransferases (Nat)"/>
    <property type="match status" value="1"/>
</dbReference>
<evidence type="ECO:0000256" key="1">
    <source>
        <dbReference type="ARBA" id="ARBA00022679"/>
    </source>
</evidence>
<dbReference type="PROSITE" id="PS51186">
    <property type="entry name" value="GNAT"/>
    <property type="match status" value="1"/>
</dbReference>
<dbReference type="InterPro" id="IPR016181">
    <property type="entry name" value="Acyl_CoA_acyltransferase"/>
</dbReference>
<evidence type="ECO:0000259" key="3">
    <source>
        <dbReference type="PROSITE" id="PS51186"/>
    </source>
</evidence>
<comment type="caution">
    <text evidence="4">The sequence shown here is derived from an EMBL/GenBank/DDBJ whole genome shotgun (WGS) entry which is preliminary data.</text>
</comment>
<dbReference type="Pfam" id="PF00583">
    <property type="entry name" value="Acetyltransf_1"/>
    <property type="match status" value="1"/>
</dbReference>
<accession>A0ABP9PYC8</accession>
<reference evidence="5" key="1">
    <citation type="journal article" date="2019" name="Int. J. Syst. Evol. Microbiol.">
        <title>The Global Catalogue of Microorganisms (GCM) 10K type strain sequencing project: providing services to taxonomists for standard genome sequencing and annotation.</title>
        <authorList>
            <consortium name="The Broad Institute Genomics Platform"/>
            <consortium name="The Broad Institute Genome Sequencing Center for Infectious Disease"/>
            <person name="Wu L."/>
            <person name="Ma J."/>
        </authorList>
    </citation>
    <scope>NUCLEOTIDE SEQUENCE [LARGE SCALE GENOMIC DNA]</scope>
    <source>
        <strain evidence="5">JCM 18459</strain>
    </source>
</reference>
<sequence length="171" mass="17770">MTAGATVREATADDVAGVVALGEAVVPPTYGPISDELAASQLSRWWSPEAVADSMGRLPHWVAVDADDATVVGVANLGESDGVPTMWKLYVHPECHGTGLGSALLDRVVDAARGRGADVLQLEHVAGNDPAARFYARRGFVETGRTPLAGVPGVPGLEQVWMTLDLTGSPS</sequence>
<proteinExistence type="predicted"/>
<dbReference type="Proteomes" id="UP001500221">
    <property type="component" value="Unassembled WGS sequence"/>
</dbReference>
<dbReference type="PANTHER" id="PTHR43877">
    <property type="entry name" value="AMINOALKYLPHOSPHONATE N-ACETYLTRANSFERASE-RELATED-RELATED"/>
    <property type="match status" value="1"/>
</dbReference>
<feature type="domain" description="N-acetyltransferase" evidence="3">
    <location>
        <begin position="5"/>
        <end position="167"/>
    </location>
</feature>
<evidence type="ECO:0000256" key="2">
    <source>
        <dbReference type="ARBA" id="ARBA00023315"/>
    </source>
</evidence>
<evidence type="ECO:0000313" key="5">
    <source>
        <dbReference type="Proteomes" id="UP001500221"/>
    </source>
</evidence>
<protein>
    <submittedName>
        <fullName evidence="4">GNAT family N-acetyltransferase</fullName>
    </submittedName>
</protein>
<keyword evidence="1" id="KW-0808">Transferase</keyword>
<dbReference type="InterPro" id="IPR000182">
    <property type="entry name" value="GNAT_dom"/>
</dbReference>
<dbReference type="EMBL" id="BAABKG010000005">
    <property type="protein sequence ID" value="GAA5153999.1"/>
    <property type="molecule type" value="Genomic_DNA"/>
</dbReference>
<dbReference type="InterPro" id="IPR050832">
    <property type="entry name" value="Bact_Acetyltransf"/>
</dbReference>
<dbReference type="CDD" id="cd04301">
    <property type="entry name" value="NAT_SF"/>
    <property type="match status" value="1"/>
</dbReference>
<keyword evidence="2" id="KW-0012">Acyltransferase</keyword>
<organism evidence="4 5">
    <name type="scientific">Nocardioides marinquilinus</name>
    <dbReference type="NCBI Taxonomy" id="1210400"/>
    <lineage>
        <taxon>Bacteria</taxon>
        <taxon>Bacillati</taxon>
        <taxon>Actinomycetota</taxon>
        <taxon>Actinomycetes</taxon>
        <taxon>Propionibacteriales</taxon>
        <taxon>Nocardioidaceae</taxon>
        <taxon>Nocardioides</taxon>
    </lineage>
</organism>
<keyword evidence="5" id="KW-1185">Reference proteome</keyword>
<dbReference type="RefSeq" id="WP_345462105.1">
    <property type="nucleotide sequence ID" value="NZ_BAABKG010000005.1"/>
</dbReference>
<evidence type="ECO:0000313" key="4">
    <source>
        <dbReference type="EMBL" id="GAA5153999.1"/>
    </source>
</evidence>
<name>A0ABP9PYC8_9ACTN</name>